<organism evidence="14 15">
    <name type="scientific">Algoriphagus aquaeductus</name>
    <dbReference type="NCBI Taxonomy" id="475299"/>
    <lineage>
        <taxon>Bacteria</taxon>
        <taxon>Pseudomonadati</taxon>
        <taxon>Bacteroidota</taxon>
        <taxon>Cytophagia</taxon>
        <taxon>Cytophagales</taxon>
        <taxon>Cyclobacteriaceae</taxon>
        <taxon>Algoriphagus</taxon>
    </lineage>
</organism>
<feature type="transmembrane region" description="Helical" evidence="12">
    <location>
        <begin position="29"/>
        <end position="45"/>
    </location>
</feature>
<dbReference type="EMBL" id="QKTX01000005">
    <property type="protein sequence ID" value="PZV83779.1"/>
    <property type="molecule type" value="Genomic_DNA"/>
</dbReference>
<evidence type="ECO:0000256" key="6">
    <source>
        <dbReference type="ARBA" id="ARBA00022538"/>
    </source>
</evidence>
<reference evidence="14 15" key="1">
    <citation type="submission" date="2018-06" db="EMBL/GenBank/DDBJ databases">
        <title>Genomic Encyclopedia of Archaeal and Bacterial Type Strains, Phase II (KMG-II): from individual species to whole genera.</title>
        <authorList>
            <person name="Goeker M."/>
        </authorList>
    </citation>
    <scope>NUCLEOTIDE SEQUENCE [LARGE SCALE GENOMIC DNA]</scope>
    <source>
        <strain evidence="14 15">T4</strain>
    </source>
</reference>
<dbReference type="InterPro" id="IPR004771">
    <property type="entry name" value="K/H_exchanger"/>
</dbReference>
<evidence type="ECO:0000256" key="2">
    <source>
        <dbReference type="ARBA" id="ARBA00005551"/>
    </source>
</evidence>
<proteinExistence type="inferred from homology"/>
<feature type="transmembrane region" description="Helical" evidence="12">
    <location>
        <begin position="153"/>
        <end position="173"/>
    </location>
</feature>
<feature type="transmembrane region" description="Helical" evidence="12">
    <location>
        <begin position="308"/>
        <end position="326"/>
    </location>
</feature>
<dbReference type="Pfam" id="PF00999">
    <property type="entry name" value="Na_H_Exchanger"/>
    <property type="match status" value="1"/>
</dbReference>
<dbReference type="InterPro" id="IPR036291">
    <property type="entry name" value="NAD(P)-bd_dom_sf"/>
</dbReference>
<evidence type="ECO:0000256" key="1">
    <source>
        <dbReference type="ARBA" id="ARBA00004127"/>
    </source>
</evidence>
<keyword evidence="8" id="KW-0630">Potassium</keyword>
<dbReference type="FunFam" id="3.40.50.720:FF:000036">
    <property type="entry name" value="Glutathione-regulated potassium-efflux system protein KefB"/>
    <property type="match status" value="1"/>
</dbReference>
<keyword evidence="10" id="KW-0406">Ion transport</keyword>
<name>A0A326RQ99_9BACT</name>
<keyword evidence="6" id="KW-0633">Potassium transport</keyword>
<feature type="transmembrane region" description="Helical" evidence="12">
    <location>
        <begin position="88"/>
        <end position="110"/>
    </location>
</feature>
<keyword evidence="5" id="KW-1003">Cell membrane</keyword>
<keyword evidence="3" id="KW-0813">Transport</keyword>
<feature type="transmembrane region" description="Helical" evidence="12">
    <location>
        <begin position="227"/>
        <end position="247"/>
    </location>
</feature>
<dbReference type="AlphaFoldDB" id="A0A326RQ99"/>
<feature type="domain" description="RCK N-terminal" evidence="13">
    <location>
        <begin position="415"/>
        <end position="531"/>
    </location>
</feature>
<keyword evidence="4" id="KW-0050">Antiport</keyword>
<dbReference type="Pfam" id="PF02254">
    <property type="entry name" value="TrkA_N"/>
    <property type="match status" value="1"/>
</dbReference>
<evidence type="ECO:0000256" key="9">
    <source>
        <dbReference type="ARBA" id="ARBA00022989"/>
    </source>
</evidence>
<protein>
    <submittedName>
        <fullName evidence="14">Kef-type potassium/proton antiporter (CPA2 family)</fullName>
    </submittedName>
</protein>
<dbReference type="PANTHER" id="PTHR46157:SF4">
    <property type="entry name" value="K(+) EFFLUX ANTIPORTER 3, CHLOROPLASTIC"/>
    <property type="match status" value="1"/>
</dbReference>
<evidence type="ECO:0000256" key="11">
    <source>
        <dbReference type="ARBA" id="ARBA00023136"/>
    </source>
</evidence>
<dbReference type="InterPro" id="IPR006153">
    <property type="entry name" value="Cation/H_exchanger_TM"/>
</dbReference>
<evidence type="ECO:0000313" key="14">
    <source>
        <dbReference type="EMBL" id="PZV83779.1"/>
    </source>
</evidence>
<evidence type="ECO:0000256" key="5">
    <source>
        <dbReference type="ARBA" id="ARBA00022475"/>
    </source>
</evidence>
<feature type="transmembrane region" description="Helical" evidence="12">
    <location>
        <begin position="371"/>
        <end position="390"/>
    </location>
</feature>
<evidence type="ECO:0000256" key="7">
    <source>
        <dbReference type="ARBA" id="ARBA00022692"/>
    </source>
</evidence>
<sequence length="624" mass="68732">MEGFFAQAIIYILAAIICVSIAKKLGMSSVLGYLLAGILIGPYVFKFISNESEGQDIMHGTEFGVVMMLFLIGLELEPKNLWKMRDLILRVGLAQVLLTSGVIFLLGLVLGVSWNISLTAALSISLSSTAIVLQSLKEKNQMDSIEGKMSFGVLLLQDIAVIPILAILPLLALNAPELMEGGNHGGFFDPYPGWIQTLAIFAAIGLAILMSRYAFGPLLKLVVKTHLRELFVATALLIVVGIAYLMILVGLSPALGAFLAGVVLANSPYKHALESDLEPFKGILLGLFFIAVGSTINFSLISSEPTKIFGLTLGVMLVKALILLGIGKFRKLSLPENLNFAFGLAQASEFSFVTYSFAFQLAILTRADADTLMAVTALSMALSPVLMLILDKTIIQREGMAEKKKGGESDLINEKNQVILLGFGNFGSTVGRFLRANGVEATIMDSDPDQVDFLRQMGFKVYFGDGTRIDLLHAAGAEQAKILISAIDSTEHSIKIIKLCREHFPHLEVMIRARNRFDAYELLDEGVDNIYREHLDTSIRMGEDALKKLGFRAHTVHRLGKQFRDYDEQALKVLVQFKNNRKEYISKVRKQIEMQESLLSGELSRKFSLNDHAWDSEQMKDQNS</sequence>
<dbReference type="Gene3D" id="1.20.1530.20">
    <property type="match status" value="1"/>
</dbReference>
<dbReference type="PROSITE" id="PS51201">
    <property type="entry name" value="RCK_N"/>
    <property type="match status" value="1"/>
</dbReference>
<evidence type="ECO:0000256" key="3">
    <source>
        <dbReference type="ARBA" id="ARBA00022448"/>
    </source>
</evidence>
<dbReference type="SUPFAM" id="SSF51735">
    <property type="entry name" value="NAD(P)-binding Rossmann-fold domains"/>
    <property type="match status" value="1"/>
</dbReference>
<keyword evidence="9 12" id="KW-1133">Transmembrane helix</keyword>
<keyword evidence="15" id="KW-1185">Reference proteome</keyword>
<evidence type="ECO:0000256" key="12">
    <source>
        <dbReference type="SAM" id="Phobius"/>
    </source>
</evidence>
<dbReference type="PRINTS" id="PR00335">
    <property type="entry name" value="KUPTAKETRKA"/>
</dbReference>
<evidence type="ECO:0000259" key="13">
    <source>
        <dbReference type="PROSITE" id="PS51201"/>
    </source>
</evidence>
<evidence type="ECO:0000256" key="10">
    <source>
        <dbReference type="ARBA" id="ARBA00023065"/>
    </source>
</evidence>
<feature type="transmembrane region" description="Helical" evidence="12">
    <location>
        <begin position="282"/>
        <end position="302"/>
    </location>
</feature>
<dbReference type="InterPro" id="IPR003148">
    <property type="entry name" value="RCK_N"/>
</dbReference>
<feature type="transmembrane region" description="Helical" evidence="12">
    <location>
        <begin position="338"/>
        <end position="359"/>
    </location>
</feature>
<comment type="similarity">
    <text evidence="2">Belongs to the monovalent cation:proton antiporter 2 (CPA2) transporter (TC 2.A.37) family.</text>
</comment>
<dbReference type="RefSeq" id="WP_111392399.1">
    <property type="nucleotide sequence ID" value="NZ_JBKBOX010000017.1"/>
</dbReference>
<dbReference type="PANTHER" id="PTHR46157">
    <property type="entry name" value="K(+) EFFLUX ANTIPORTER 3, CHLOROPLASTIC"/>
    <property type="match status" value="1"/>
</dbReference>
<dbReference type="GO" id="GO:0015079">
    <property type="term" value="F:potassium ion transmembrane transporter activity"/>
    <property type="evidence" value="ECO:0007669"/>
    <property type="project" value="InterPro"/>
</dbReference>
<feature type="transmembrane region" description="Helical" evidence="12">
    <location>
        <begin position="193"/>
        <end position="215"/>
    </location>
</feature>
<keyword evidence="11 12" id="KW-0472">Membrane</keyword>
<evidence type="ECO:0000256" key="4">
    <source>
        <dbReference type="ARBA" id="ARBA00022449"/>
    </source>
</evidence>
<dbReference type="Proteomes" id="UP000248917">
    <property type="component" value="Unassembled WGS sequence"/>
</dbReference>
<dbReference type="OrthoDB" id="9781411at2"/>
<gene>
    <name evidence="14" type="ORF">CLV31_1052</name>
</gene>
<feature type="transmembrane region" description="Helical" evidence="12">
    <location>
        <begin position="57"/>
        <end position="76"/>
    </location>
</feature>
<comment type="subcellular location">
    <subcellularLocation>
        <location evidence="1">Endomembrane system</location>
        <topology evidence="1">Multi-pass membrane protein</topology>
    </subcellularLocation>
</comment>
<evidence type="ECO:0000256" key="8">
    <source>
        <dbReference type="ARBA" id="ARBA00022958"/>
    </source>
</evidence>
<feature type="transmembrane region" description="Helical" evidence="12">
    <location>
        <begin position="116"/>
        <end position="133"/>
    </location>
</feature>
<dbReference type="GO" id="GO:0012505">
    <property type="term" value="C:endomembrane system"/>
    <property type="evidence" value="ECO:0007669"/>
    <property type="project" value="UniProtKB-SubCell"/>
</dbReference>
<dbReference type="InterPro" id="IPR038770">
    <property type="entry name" value="Na+/solute_symporter_sf"/>
</dbReference>
<dbReference type="InterPro" id="IPR006036">
    <property type="entry name" value="K_uptake_TrkA"/>
</dbReference>
<comment type="caution">
    <text evidence="14">The sequence shown here is derived from an EMBL/GenBank/DDBJ whole genome shotgun (WGS) entry which is preliminary data.</text>
</comment>
<dbReference type="NCBIfam" id="TIGR00932">
    <property type="entry name" value="2a37"/>
    <property type="match status" value="1"/>
</dbReference>
<keyword evidence="7 12" id="KW-0812">Transmembrane</keyword>
<dbReference type="GO" id="GO:1902600">
    <property type="term" value="P:proton transmembrane transport"/>
    <property type="evidence" value="ECO:0007669"/>
    <property type="project" value="InterPro"/>
</dbReference>
<evidence type="ECO:0000313" key="15">
    <source>
        <dbReference type="Proteomes" id="UP000248917"/>
    </source>
</evidence>
<feature type="transmembrane region" description="Helical" evidence="12">
    <location>
        <begin position="6"/>
        <end position="22"/>
    </location>
</feature>
<accession>A0A326RQ99</accession>
<dbReference type="GO" id="GO:0015297">
    <property type="term" value="F:antiporter activity"/>
    <property type="evidence" value="ECO:0007669"/>
    <property type="project" value="UniProtKB-KW"/>
</dbReference>
<dbReference type="Gene3D" id="3.40.50.720">
    <property type="entry name" value="NAD(P)-binding Rossmann-like Domain"/>
    <property type="match status" value="1"/>
</dbReference>
<dbReference type="GO" id="GO:0005886">
    <property type="term" value="C:plasma membrane"/>
    <property type="evidence" value="ECO:0007669"/>
    <property type="project" value="InterPro"/>
</dbReference>